<dbReference type="GO" id="GO:0005615">
    <property type="term" value="C:extracellular space"/>
    <property type="evidence" value="ECO:0007669"/>
    <property type="project" value="TreeGrafter"/>
</dbReference>
<dbReference type="GO" id="GO:0002474">
    <property type="term" value="P:antigen processing and presentation of peptide antigen via MHC class I"/>
    <property type="evidence" value="ECO:0007669"/>
    <property type="project" value="UniProtKB-KW"/>
</dbReference>
<dbReference type="InterPro" id="IPR001039">
    <property type="entry name" value="MHC_I_a_a1/a2"/>
</dbReference>
<keyword evidence="9" id="KW-0325">Glycoprotein</keyword>
<evidence type="ECO:0000256" key="7">
    <source>
        <dbReference type="ARBA" id="ARBA00023136"/>
    </source>
</evidence>
<dbReference type="InterPro" id="IPR037055">
    <property type="entry name" value="MHC_I-like_Ag-recog_sf"/>
</dbReference>
<evidence type="ECO:0000256" key="10">
    <source>
        <dbReference type="RuleBase" id="RU004439"/>
    </source>
</evidence>
<dbReference type="GO" id="GO:0042612">
    <property type="term" value="C:MHC class I protein complex"/>
    <property type="evidence" value="ECO:0007669"/>
    <property type="project" value="UniProtKB-KW"/>
</dbReference>
<keyword evidence="8" id="KW-1015">Disulfide bond</keyword>
<reference evidence="12 13" key="1">
    <citation type="submission" date="2019-09" db="EMBL/GenBank/DDBJ databases">
        <title>Bird 10,000 Genomes (B10K) Project - Family phase.</title>
        <authorList>
            <person name="Zhang G."/>
        </authorList>
    </citation>
    <scope>NUCLEOTIDE SEQUENCE [LARGE SCALE GENOMIC DNA]</scope>
    <source>
        <strain evidence="12">B10K-DU-029-37</strain>
        <tissue evidence="12">Liver</tissue>
    </source>
</reference>
<keyword evidence="6" id="KW-1133">Transmembrane helix</keyword>
<dbReference type="Pfam" id="PF00129">
    <property type="entry name" value="MHC_I"/>
    <property type="match status" value="1"/>
</dbReference>
<dbReference type="PANTHER" id="PTHR16675:SF242">
    <property type="entry name" value="MAJOR HISTOCOMPATIBILITY COMPLEX CLASS I-RELATED GENE PROTEIN"/>
    <property type="match status" value="1"/>
</dbReference>
<proteinExistence type="inferred from homology"/>
<evidence type="ECO:0000256" key="3">
    <source>
        <dbReference type="ARBA" id="ARBA00022692"/>
    </source>
</evidence>
<feature type="non-terminal residue" evidence="12">
    <location>
        <position position="1"/>
    </location>
</feature>
<keyword evidence="3" id="KW-0812">Transmembrane</keyword>
<keyword evidence="13" id="KW-1185">Reference proteome</keyword>
<keyword evidence="2" id="KW-0490">MHC I</keyword>
<feature type="domain" description="MHC class I-like antigen recognition-like" evidence="11">
    <location>
        <begin position="2"/>
        <end position="168"/>
    </location>
</feature>
<evidence type="ECO:0000256" key="9">
    <source>
        <dbReference type="ARBA" id="ARBA00023180"/>
    </source>
</evidence>
<sequence>VTVSEPGPGLPQFMAMGYLDGIPFASCNSEQGRVEPQVLWVAARTEPGCWDTETKINKRYRHVNTIDVEMLQRQYNQSRGLHMLQVVSGCDLLSNGSVHRSDGYGYDGWDFIFFDLGSGSFMAANSTAQIIKRLWESDGTTVPELENELEHTCVEVLKEHVRYGREALELK</sequence>
<keyword evidence="4" id="KW-0732">Signal</keyword>
<gene>
    <name evidence="12" type="primary">Mr1</name>
    <name evidence="12" type="ORF">MELVER_R09610</name>
</gene>
<evidence type="ECO:0000256" key="8">
    <source>
        <dbReference type="ARBA" id="ARBA00023157"/>
    </source>
</evidence>
<dbReference type="SUPFAM" id="SSF54452">
    <property type="entry name" value="MHC antigen-recognition domain"/>
    <property type="match status" value="1"/>
</dbReference>
<dbReference type="FunFam" id="3.30.500.10:FF:000001">
    <property type="entry name" value="H-2 class I histocompatibility antigen, alpha chain"/>
    <property type="match status" value="1"/>
</dbReference>
<dbReference type="AlphaFoldDB" id="A0A7K7ZQY8"/>
<comment type="subcellular location">
    <subcellularLocation>
        <location evidence="1">Membrane</location>
        <topology evidence="1">Single-pass type I membrane protein</topology>
    </subcellularLocation>
</comment>
<accession>A0A7K7ZQY8</accession>
<keyword evidence="7" id="KW-0472">Membrane</keyword>
<dbReference type="EMBL" id="VZTG01005673">
    <property type="protein sequence ID" value="NXA92029.1"/>
    <property type="molecule type" value="Genomic_DNA"/>
</dbReference>
<dbReference type="PRINTS" id="PR01638">
    <property type="entry name" value="MHCCLASSI"/>
</dbReference>
<protein>
    <submittedName>
        <fullName evidence="12">HMR1 protein</fullName>
    </submittedName>
</protein>
<evidence type="ECO:0000313" key="13">
    <source>
        <dbReference type="Proteomes" id="UP000538725"/>
    </source>
</evidence>
<evidence type="ECO:0000259" key="11">
    <source>
        <dbReference type="Pfam" id="PF00129"/>
    </source>
</evidence>
<dbReference type="InterPro" id="IPR011162">
    <property type="entry name" value="MHC_I/II-like_Ag-recog"/>
</dbReference>
<dbReference type="PANTHER" id="PTHR16675">
    <property type="entry name" value="MHC CLASS I-RELATED"/>
    <property type="match status" value="1"/>
</dbReference>
<evidence type="ECO:0000256" key="1">
    <source>
        <dbReference type="ARBA" id="ARBA00004479"/>
    </source>
</evidence>
<dbReference type="Gene3D" id="3.30.500.10">
    <property type="entry name" value="MHC class I-like antigen recognition-like"/>
    <property type="match status" value="1"/>
</dbReference>
<evidence type="ECO:0000256" key="2">
    <source>
        <dbReference type="ARBA" id="ARBA00022451"/>
    </source>
</evidence>
<keyword evidence="5" id="KW-0391">Immunity</keyword>
<dbReference type="Proteomes" id="UP000538725">
    <property type="component" value="Unassembled WGS sequence"/>
</dbReference>
<dbReference type="GO" id="GO:0006955">
    <property type="term" value="P:immune response"/>
    <property type="evidence" value="ECO:0007669"/>
    <property type="project" value="TreeGrafter"/>
</dbReference>
<dbReference type="InterPro" id="IPR050208">
    <property type="entry name" value="MHC_class-I_related"/>
</dbReference>
<evidence type="ECO:0000256" key="4">
    <source>
        <dbReference type="ARBA" id="ARBA00022729"/>
    </source>
</evidence>
<evidence type="ECO:0000256" key="6">
    <source>
        <dbReference type="ARBA" id="ARBA00022989"/>
    </source>
</evidence>
<comment type="similarity">
    <text evidence="10">Belongs to the MHC class I family.</text>
</comment>
<dbReference type="GO" id="GO:0009897">
    <property type="term" value="C:external side of plasma membrane"/>
    <property type="evidence" value="ECO:0007669"/>
    <property type="project" value="TreeGrafter"/>
</dbReference>
<feature type="non-terminal residue" evidence="12">
    <location>
        <position position="171"/>
    </location>
</feature>
<dbReference type="InterPro" id="IPR011161">
    <property type="entry name" value="MHC_I-like_Ag-recog"/>
</dbReference>
<evidence type="ECO:0000256" key="5">
    <source>
        <dbReference type="ARBA" id="ARBA00022859"/>
    </source>
</evidence>
<name>A0A7K7ZQY8_9PASE</name>
<organism evidence="12 13">
    <name type="scientific">Melanocharis versteri</name>
    <name type="common">Fan-tailed berrypecker</name>
    <dbReference type="NCBI Taxonomy" id="254552"/>
    <lineage>
        <taxon>Eukaryota</taxon>
        <taxon>Metazoa</taxon>
        <taxon>Chordata</taxon>
        <taxon>Craniata</taxon>
        <taxon>Vertebrata</taxon>
        <taxon>Euteleostomi</taxon>
        <taxon>Archelosauria</taxon>
        <taxon>Archosauria</taxon>
        <taxon>Dinosauria</taxon>
        <taxon>Saurischia</taxon>
        <taxon>Theropoda</taxon>
        <taxon>Coelurosauria</taxon>
        <taxon>Aves</taxon>
        <taxon>Neognathae</taxon>
        <taxon>Neoaves</taxon>
        <taxon>Telluraves</taxon>
        <taxon>Australaves</taxon>
        <taxon>Passeriformes</taxon>
        <taxon>Passeroidea</taxon>
        <taxon>Melanocharitidae</taxon>
        <taxon>Melanocharis</taxon>
    </lineage>
</organism>
<comment type="caution">
    <text evidence="12">The sequence shown here is derived from an EMBL/GenBank/DDBJ whole genome shotgun (WGS) entry which is preliminary data.</text>
</comment>
<evidence type="ECO:0000313" key="12">
    <source>
        <dbReference type="EMBL" id="NXA92029.1"/>
    </source>
</evidence>